<keyword evidence="3" id="KW-1185">Reference proteome</keyword>
<accession>A0A251SNE6</accession>
<protein>
    <submittedName>
        <fullName evidence="2">Uncharacterized protein</fullName>
    </submittedName>
</protein>
<organism evidence="2 3">
    <name type="scientific">Helianthus annuus</name>
    <name type="common">Common sunflower</name>
    <dbReference type="NCBI Taxonomy" id="4232"/>
    <lineage>
        <taxon>Eukaryota</taxon>
        <taxon>Viridiplantae</taxon>
        <taxon>Streptophyta</taxon>
        <taxon>Embryophyta</taxon>
        <taxon>Tracheophyta</taxon>
        <taxon>Spermatophyta</taxon>
        <taxon>Magnoliopsida</taxon>
        <taxon>eudicotyledons</taxon>
        <taxon>Gunneridae</taxon>
        <taxon>Pentapetalae</taxon>
        <taxon>asterids</taxon>
        <taxon>campanulids</taxon>
        <taxon>Asterales</taxon>
        <taxon>Asteraceae</taxon>
        <taxon>Asteroideae</taxon>
        <taxon>Heliantheae alliance</taxon>
        <taxon>Heliantheae</taxon>
        <taxon>Helianthus</taxon>
    </lineage>
</organism>
<dbReference type="Proteomes" id="UP000215914">
    <property type="component" value="Chromosome 13"/>
</dbReference>
<name>A0A251SNE6_HELAN</name>
<dbReference type="EMBL" id="CM007902">
    <property type="protein sequence ID" value="OTG00340.1"/>
    <property type="molecule type" value="Genomic_DNA"/>
</dbReference>
<gene>
    <name evidence="2" type="ORF">HannXRQ_Chr13g0389881</name>
</gene>
<dbReference type="InParanoid" id="A0A251SNE6"/>
<sequence>MLLLHQISILFFYSSPSSQCTSYLEVRFMLIDFDLYGVKSLQACVSRIRYIH</sequence>
<reference evidence="3" key="1">
    <citation type="journal article" date="2017" name="Nature">
        <title>The sunflower genome provides insights into oil metabolism, flowering and Asterid evolution.</title>
        <authorList>
            <person name="Badouin H."/>
            <person name="Gouzy J."/>
            <person name="Grassa C.J."/>
            <person name="Murat F."/>
            <person name="Staton S.E."/>
            <person name="Cottret L."/>
            <person name="Lelandais-Briere C."/>
            <person name="Owens G.L."/>
            <person name="Carrere S."/>
            <person name="Mayjonade B."/>
            <person name="Legrand L."/>
            <person name="Gill N."/>
            <person name="Kane N.C."/>
            <person name="Bowers J.E."/>
            <person name="Hubner S."/>
            <person name="Bellec A."/>
            <person name="Berard A."/>
            <person name="Berges H."/>
            <person name="Blanchet N."/>
            <person name="Boniface M.C."/>
            <person name="Brunel D."/>
            <person name="Catrice O."/>
            <person name="Chaidir N."/>
            <person name="Claudel C."/>
            <person name="Donnadieu C."/>
            <person name="Faraut T."/>
            <person name="Fievet G."/>
            <person name="Helmstetter N."/>
            <person name="King M."/>
            <person name="Knapp S.J."/>
            <person name="Lai Z."/>
            <person name="Le Paslier M.C."/>
            <person name="Lippi Y."/>
            <person name="Lorenzon L."/>
            <person name="Mandel J.R."/>
            <person name="Marage G."/>
            <person name="Marchand G."/>
            <person name="Marquand E."/>
            <person name="Bret-Mestries E."/>
            <person name="Morien E."/>
            <person name="Nambeesan S."/>
            <person name="Nguyen T."/>
            <person name="Pegot-Espagnet P."/>
            <person name="Pouilly N."/>
            <person name="Raftis F."/>
            <person name="Sallet E."/>
            <person name="Schiex T."/>
            <person name="Thomas J."/>
            <person name="Vandecasteele C."/>
            <person name="Vares D."/>
            <person name="Vear F."/>
            <person name="Vautrin S."/>
            <person name="Crespi M."/>
            <person name="Mangin B."/>
            <person name="Burke J.M."/>
            <person name="Salse J."/>
            <person name="Munos S."/>
            <person name="Vincourt P."/>
            <person name="Rieseberg L.H."/>
            <person name="Langlade N.B."/>
        </authorList>
    </citation>
    <scope>NUCLEOTIDE SEQUENCE [LARGE SCALE GENOMIC DNA]</scope>
    <source>
        <strain evidence="3">cv. SF193</strain>
    </source>
</reference>
<proteinExistence type="predicted"/>
<evidence type="ECO:0000313" key="2">
    <source>
        <dbReference type="EMBL" id="OTG00340.1"/>
    </source>
</evidence>
<evidence type="ECO:0000313" key="3">
    <source>
        <dbReference type="Proteomes" id="UP000215914"/>
    </source>
</evidence>
<evidence type="ECO:0000256" key="1">
    <source>
        <dbReference type="SAM" id="SignalP"/>
    </source>
</evidence>
<keyword evidence="1" id="KW-0732">Signal</keyword>
<feature type="signal peptide" evidence="1">
    <location>
        <begin position="1"/>
        <end position="19"/>
    </location>
</feature>
<feature type="chain" id="PRO_5013349776" evidence="1">
    <location>
        <begin position="20"/>
        <end position="52"/>
    </location>
</feature>
<dbReference type="AlphaFoldDB" id="A0A251SNE6"/>